<feature type="region of interest" description="Disordered" evidence="1">
    <location>
        <begin position="75"/>
        <end position="103"/>
    </location>
</feature>
<name>A0AAV6YT58_ENGPU</name>
<organism evidence="2 3">
    <name type="scientific">Engystomops pustulosus</name>
    <name type="common">Tungara frog</name>
    <name type="synonym">Physalaemus pustulosus</name>
    <dbReference type="NCBI Taxonomy" id="76066"/>
    <lineage>
        <taxon>Eukaryota</taxon>
        <taxon>Metazoa</taxon>
        <taxon>Chordata</taxon>
        <taxon>Craniata</taxon>
        <taxon>Vertebrata</taxon>
        <taxon>Euteleostomi</taxon>
        <taxon>Amphibia</taxon>
        <taxon>Batrachia</taxon>
        <taxon>Anura</taxon>
        <taxon>Neobatrachia</taxon>
        <taxon>Hyloidea</taxon>
        <taxon>Leptodactylidae</taxon>
        <taxon>Leiuperinae</taxon>
        <taxon>Engystomops</taxon>
    </lineage>
</organism>
<proteinExistence type="predicted"/>
<dbReference type="EMBL" id="WNYA01011070">
    <property type="protein sequence ID" value="KAG8540247.1"/>
    <property type="molecule type" value="Genomic_DNA"/>
</dbReference>
<sequence>MYTLSNSLQKYNNSQILFSLSLSVQVYKISVAPRHDPVTSDLGSGTPSWISVRWRAAEIFVPLLPALYPTPCTLSSPLQSRTELTDTHSLPASKQHKLQATGR</sequence>
<evidence type="ECO:0000313" key="2">
    <source>
        <dbReference type="EMBL" id="KAG8540247.1"/>
    </source>
</evidence>
<comment type="caution">
    <text evidence="2">The sequence shown here is derived from an EMBL/GenBank/DDBJ whole genome shotgun (WGS) entry which is preliminary data.</text>
</comment>
<evidence type="ECO:0000256" key="1">
    <source>
        <dbReference type="SAM" id="MobiDB-lite"/>
    </source>
</evidence>
<evidence type="ECO:0000313" key="3">
    <source>
        <dbReference type="Proteomes" id="UP000824782"/>
    </source>
</evidence>
<reference evidence="2" key="1">
    <citation type="thesis" date="2020" institute="ProQuest LLC" country="789 East Eisenhower Parkway, Ann Arbor, MI, USA">
        <title>Comparative Genomics and Chromosome Evolution.</title>
        <authorList>
            <person name="Mudd A.B."/>
        </authorList>
    </citation>
    <scope>NUCLEOTIDE SEQUENCE</scope>
    <source>
        <strain evidence="2">237g6f4</strain>
        <tissue evidence="2">Blood</tissue>
    </source>
</reference>
<keyword evidence="3" id="KW-1185">Reference proteome</keyword>
<feature type="compositionally biased region" description="Polar residues" evidence="1">
    <location>
        <begin position="75"/>
        <end position="92"/>
    </location>
</feature>
<dbReference type="Proteomes" id="UP000824782">
    <property type="component" value="Unassembled WGS sequence"/>
</dbReference>
<gene>
    <name evidence="2" type="ORF">GDO81_019661</name>
</gene>
<protein>
    <submittedName>
        <fullName evidence="2">Uncharacterized protein</fullName>
    </submittedName>
</protein>
<accession>A0AAV6YT58</accession>
<dbReference type="AlphaFoldDB" id="A0AAV6YT58"/>